<evidence type="ECO:0000313" key="1">
    <source>
        <dbReference type="EMBL" id="GAA5176113.1"/>
    </source>
</evidence>
<name>A0ABP9REC6_9GAMM</name>
<proteinExistence type="predicted"/>
<dbReference type="EMBL" id="BAABKI010000020">
    <property type="protein sequence ID" value="GAA5176113.1"/>
    <property type="molecule type" value="Genomic_DNA"/>
</dbReference>
<comment type="caution">
    <text evidence="1">The sequence shown here is derived from an EMBL/GenBank/DDBJ whole genome shotgun (WGS) entry which is preliminary data.</text>
</comment>
<reference evidence="2" key="1">
    <citation type="journal article" date="2019" name="Int. J. Syst. Evol. Microbiol.">
        <title>The Global Catalogue of Microorganisms (GCM) 10K type strain sequencing project: providing services to taxonomists for standard genome sequencing and annotation.</title>
        <authorList>
            <consortium name="The Broad Institute Genomics Platform"/>
            <consortium name="The Broad Institute Genome Sequencing Center for Infectious Disease"/>
            <person name="Wu L."/>
            <person name="Ma J."/>
        </authorList>
    </citation>
    <scope>NUCLEOTIDE SEQUENCE [LARGE SCALE GENOMIC DNA]</scope>
    <source>
        <strain evidence="2">JCM 18472</strain>
    </source>
</reference>
<gene>
    <name evidence="1" type="ORF">GCM10023342_20910</name>
</gene>
<keyword evidence="2" id="KW-1185">Reference proteome</keyword>
<sequence>MSPFAPWSVYKNRVSKGTTLILTLGAMNGSRTPMPCDDSVLSCTHACRSIDMSASGLMTLFCLVLGFQQVAIKAVAADLSPWPRSACARWWRCSPAGAASGSILGGIVLVSR</sequence>
<accession>A0ABP9REC6</accession>
<protein>
    <submittedName>
        <fullName evidence="1">Uncharacterized protein</fullName>
    </submittedName>
</protein>
<organism evidence="1 2">
    <name type="scientific">Modicisalibacter zincidurans</name>
    <dbReference type="NCBI Taxonomy" id="1178777"/>
    <lineage>
        <taxon>Bacteria</taxon>
        <taxon>Pseudomonadati</taxon>
        <taxon>Pseudomonadota</taxon>
        <taxon>Gammaproteobacteria</taxon>
        <taxon>Oceanospirillales</taxon>
        <taxon>Halomonadaceae</taxon>
        <taxon>Modicisalibacter</taxon>
    </lineage>
</organism>
<dbReference type="Proteomes" id="UP001500074">
    <property type="component" value="Unassembled WGS sequence"/>
</dbReference>
<evidence type="ECO:0000313" key="2">
    <source>
        <dbReference type="Proteomes" id="UP001500074"/>
    </source>
</evidence>